<dbReference type="PATRIC" id="fig|1299334.3.peg.10186"/>
<protein>
    <submittedName>
        <fullName evidence="1">ESX-4 secretion system eccC4 domain protein</fullName>
    </submittedName>
</protein>
<gene>
    <name evidence="1" type="primary">eccC4</name>
    <name evidence="1" type="ORF">I553_0606</name>
</gene>
<name>X7YIU8_MYCXE</name>
<dbReference type="AlphaFoldDB" id="X7YIU8"/>
<proteinExistence type="predicted"/>
<dbReference type="EMBL" id="JAOB01000093">
    <property type="protein sequence ID" value="EUA07127.1"/>
    <property type="molecule type" value="Genomic_DNA"/>
</dbReference>
<dbReference type="InterPro" id="IPR027417">
    <property type="entry name" value="P-loop_NTPase"/>
</dbReference>
<dbReference type="Gene3D" id="3.40.50.300">
    <property type="entry name" value="P-loop containing nucleotide triphosphate hydrolases"/>
    <property type="match status" value="1"/>
</dbReference>
<sequence>MARRSGGLTRAMFEPLLATMRELGCMGLVMSADPDDGPLFGSVRAAPLPPGRGILVTRGGPQQVQVSWSPPP</sequence>
<organism evidence="1">
    <name type="scientific">Mycobacterium xenopi 4042</name>
    <dbReference type="NCBI Taxonomy" id="1299334"/>
    <lineage>
        <taxon>Bacteria</taxon>
        <taxon>Bacillati</taxon>
        <taxon>Actinomycetota</taxon>
        <taxon>Actinomycetes</taxon>
        <taxon>Mycobacteriales</taxon>
        <taxon>Mycobacteriaceae</taxon>
        <taxon>Mycobacterium</taxon>
    </lineage>
</organism>
<comment type="caution">
    <text evidence="1">The sequence shown here is derived from an EMBL/GenBank/DDBJ whole genome shotgun (WGS) entry which is preliminary data.</text>
</comment>
<evidence type="ECO:0000313" key="1">
    <source>
        <dbReference type="EMBL" id="EUA07127.1"/>
    </source>
</evidence>
<reference evidence="1" key="1">
    <citation type="submission" date="2014-01" db="EMBL/GenBank/DDBJ databases">
        <authorList>
            <person name="Brown-Elliot B."/>
            <person name="Wallace R."/>
            <person name="Lenaerts A."/>
            <person name="Ordway D."/>
            <person name="DeGroote M.A."/>
            <person name="Parker T."/>
            <person name="Sizemore C."/>
            <person name="Tallon L.J."/>
            <person name="Sadzewicz L.K."/>
            <person name="Sengamalay N."/>
            <person name="Fraser C.M."/>
            <person name="Hine E."/>
            <person name="Shefchek K.A."/>
            <person name="Das S.P."/>
            <person name="Tettelin H."/>
        </authorList>
    </citation>
    <scope>NUCLEOTIDE SEQUENCE [LARGE SCALE GENOMIC DNA]</scope>
    <source>
        <strain evidence="1">4042</strain>
    </source>
</reference>
<accession>X7YIU8</accession>